<organism evidence="1">
    <name type="scientific">Spodoptera frugiperda</name>
    <name type="common">Fall armyworm</name>
    <dbReference type="NCBI Taxonomy" id="7108"/>
    <lineage>
        <taxon>Eukaryota</taxon>
        <taxon>Metazoa</taxon>
        <taxon>Ecdysozoa</taxon>
        <taxon>Arthropoda</taxon>
        <taxon>Hexapoda</taxon>
        <taxon>Insecta</taxon>
        <taxon>Pterygota</taxon>
        <taxon>Neoptera</taxon>
        <taxon>Endopterygota</taxon>
        <taxon>Lepidoptera</taxon>
        <taxon>Glossata</taxon>
        <taxon>Ditrysia</taxon>
        <taxon>Noctuoidea</taxon>
        <taxon>Noctuidae</taxon>
        <taxon>Amphipyrinae</taxon>
        <taxon>Spodoptera</taxon>
    </lineage>
</organism>
<dbReference type="EMBL" id="ODYU01001190">
    <property type="protein sequence ID" value="SOQ37061.1"/>
    <property type="molecule type" value="Genomic_DNA"/>
</dbReference>
<evidence type="ECO:0000313" key="1">
    <source>
        <dbReference type="EMBL" id="SOQ37061.1"/>
    </source>
</evidence>
<sequence length="183" mass="20620">MDNYGSVEMRSASNTVKINVSNCDDSTTVDGAVEPNGVPNRTVIKSQKEKKPFRISLEKFISLYVKKALGRIANANYFLQYDFNLVHKSNQLLRWSSGRKCDCRSRRLGFHSRVGHRIAELYSHGVWNCAQYMAQAHPLLHGPYSTNGEKSEYTAFRAVIQMAKKPAKCESDSHMKGSVTASR</sequence>
<reference evidence="1" key="1">
    <citation type="submission" date="2016-07" db="EMBL/GenBank/DDBJ databases">
        <authorList>
            <person name="Bretaudeau A."/>
        </authorList>
    </citation>
    <scope>NUCLEOTIDE SEQUENCE</scope>
    <source>
        <strain evidence="1">Rice</strain>
        <tissue evidence="1">Whole body</tissue>
    </source>
</reference>
<dbReference type="AlphaFoldDB" id="A0A2H1V8C7"/>
<proteinExistence type="predicted"/>
<accession>A0A2H1V8C7</accession>
<protein>
    <submittedName>
        <fullName evidence="1">SFRICE_031841</fullName>
    </submittedName>
</protein>
<gene>
    <name evidence="1" type="ORF">SFRICE_031841</name>
</gene>
<name>A0A2H1V8C7_SPOFR</name>